<feature type="region of interest" description="Disordered" evidence="1">
    <location>
        <begin position="31"/>
        <end position="100"/>
    </location>
</feature>
<evidence type="ECO:0000313" key="2">
    <source>
        <dbReference type="EnsemblPlants" id="OBART03G20940.1"/>
    </source>
</evidence>
<accession>A0A0D3FJM9</accession>
<keyword evidence="3" id="KW-1185">Reference proteome</keyword>
<dbReference type="AlphaFoldDB" id="A0A0D3FJM9"/>
<sequence>MTGGPAAARKALRVDVVPSLVAFGGHGRGVLAGDARTDDGGGARRRRIPVHGGEAGGAGAGGGRRGRGGGVAGQGERARAVRGGRARADAPPRRVTGAASAAGGVGYSWSYWCDECKRDFHLACVIVGDLARAN</sequence>
<evidence type="ECO:0000313" key="3">
    <source>
        <dbReference type="Proteomes" id="UP000026960"/>
    </source>
</evidence>
<dbReference type="Proteomes" id="UP000026960">
    <property type="component" value="Chromosome 3"/>
</dbReference>
<reference evidence="2" key="1">
    <citation type="journal article" date="2009" name="Rice">
        <title>De Novo Next Generation Sequencing of Plant Genomes.</title>
        <authorList>
            <person name="Rounsley S."/>
            <person name="Marri P.R."/>
            <person name="Yu Y."/>
            <person name="He R."/>
            <person name="Sisneros N."/>
            <person name="Goicoechea J.L."/>
            <person name="Lee S.J."/>
            <person name="Angelova A."/>
            <person name="Kudrna D."/>
            <person name="Luo M."/>
            <person name="Affourtit J."/>
            <person name="Desany B."/>
            <person name="Knight J."/>
            <person name="Niazi F."/>
            <person name="Egholm M."/>
            <person name="Wing R.A."/>
        </authorList>
    </citation>
    <scope>NUCLEOTIDE SEQUENCE [LARGE SCALE GENOMIC DNA]</scope>
    <source>
        <strain evidence="2">cv. IRGC 105608</strain>
    </source>
</reference>
<dbReference type="HOGENOM" id="CLU_1899387_0_0_1"/>
<name>A0A0D3FJM9_9ORYZ</name>
<proteinExistence type="predicted"/>
<dbReference type="EnsemblPlants" id="OBART03G20940.1">
    <property type="protein sequence ID" value="OBART03G20940.1"/>
    <property type="gene ID" value="OBART03G20940"/>
</dbReference>
<evidence type="ECO:0000256" key="1">
    <source>
        <dbReference type="SAM" id="MobiDB-lite"/>
    </source>
</evidence>
<organism evidence="2">
    <name type="scientific">Oryza barthii</name>
    <dbReference type="NCBI Taxonomy" id="65489"/>
    <lineage>
        <taxon>Eukaryota</taxon>
        <taxon>Viridiplantae</taxon>
        <taxon>Streptophyta</taxon>
        <taxon>Embryophyta</taxon>
        <taxon>Tracheophyta</taxon>
        <taxon>Spermatophyta</taxon>
        <taxon>Magnoliopsida</taxon>
        <taxon>Liliopsida</taxon>
        <taxon>Poales</taxon>
        <taxon>Poaceae</taxon>
        <taxon>BOP clade</taxon>
        <taxon>Oryzoideae</taxon>
        <taxon>Oryzeae</taxon>
        <taxon>Oryzinae</taxon>
        <taxon>Oryza</taxon>
    </lineage>
</organism>
<feature type="compositionally biased region" description="Gly residues" evidence="1">
    <location>
        <begin position="53"/>
        <end position="73"/>
    </location>
</feature>
<reference evidence="2" key="2">
    <citation type="submission" date="2015-03" db="UniProtKB">
        <authorList>
            <consortium name="EnsemblPlants"/>
        </authorList>
    </citation>
    <scope>IDENTIFICATION</scope>
</reference>
<protein>
    <submittedName>
        <fullName evidence="2">Uncharacterized protein</fullName>
    </submittedName>
</protein>
<dbReference type="Gramene" id="OBART03G20940.1">
    <property type="protein sequence ID" value="OBART03G20940.1"/>
    <property type="gene ID" value="OBART03G20940"/>
</dbReference>
<dbReference type="PaxDb" id="65489-OBART03G20940.1"/>